<dbReference type="STRING" id="13333.W1PTN2"/>
<keyword evidence="6" id="KW-0106">Calcium</keyword>
<feature type="transmembrane region" description="Helical" evidence="11">
    <location>
        <begin position="144"/>
        <end position="164"/>
    </location>
</feature>
<evidence type="ECO:0000313" key="14">
    <source>
        <dbReference type="Proteomes" id="UP000017836"/>
    </source>
</evidence>
<dbReference type="InterPro" id="IPR006769">
    <property type="entry name" value="MCU_C"/>
</dbReference>
<evidence type="ECO:0000256" key="4">
    <source>
        <dbReference type="ARBA" id="ARBA00022568"/>
    </source>
</evidence>
<protein>
    <recommendedName>
        <fullName evidence="12">Calcium uniporter protein C-terminal domain-containing protein</fullName>
    </recommendedName>
</protein>
<accession>W1PTN2</accession>
<dbReference type="Proteomes" id="UP000017836">
    <property type="component" value="Unassembled WGS sequence"/>
</dbReference>
<dbReference type="Pfam" id="PF04678">
    <property type="entry name" value="MCU"/>
    <property type="match status" value="1"/>
</dbReference>
<dbReference type="OMA" id="RIDNMAR"/>
<dbReference type="GO" id="GO:0036444">
    <property type="term" value="P:calcium import into the mitochondrion"/>
    <property type="evidence" value="ECO:0000318"/>
    <property type="project" value="GO_Central"/>
</dbReference>
<evidence type="ECO:0000256" key="1">
    <source>
        <dbReference type="ARBA" id="ARBA00004141"/>
    </source>
</evidence>
<evidence type="ECO:0000256" key="8">
    <source>
        <dbReference type="ARBA" id="ARBA00023065"/>
    </source>
</evidence>
<dbReference type="GO" id="GO:0005262">
    <property type="term" value="F:calcium channel activity"/>
    <property type="evidence" value="ECO:0000318"/>
    <property type="project" value="GO_Central"/>
</dbReference>
<dbReference type="EMBL" id="KI392687">
    <property type="protein sequence ID" value="ERN11413.1"/>
    <property type="molecule type" value="Genomic_DNA"/>
</dbReference>
<sequence length="239" mass="27716">MRGSMKDSLLPSVPHVIEQIRMGVRKKTEEEEEGLILESLGKKLKDCPQNTLSYNDFIDLCKKHHHPSSQKHGIDHLIESLDESGTVLIAGNRVFLHPEQIQQQMEEVLMRGTTRSEERKELERLERELREIEGRAKKLAKRELWCGLGVVVVQSLGLFRLTFWDLSWDLMEPICFYLTSLYGLGAYALFMATSQEPSMEGLFSFRFNARRMALMRKHNFDLQRFTSLRTTPTLTLPSF</sequence>
<comment type="similarity">
    <text evidence="2">Belongs to the MCU (TC 1.A.77) family.</text>
</comment>
<dbReference type="InterPro" id="IPR039055">
    <property type="entry name" value="MCU_fam"/>
</dbReference>
<evidence type="ECO:0000256" key="5">
    <source>
        <dbReference type="ARBA" id="ARBA00022692"/>
    </source>
</evidence>
<dbReference type="eggNOG" id="KOG2966">
    <property type="taxonomic scope" value="Eukaryota"/>
</dbReference>
<dbReference type="HOGENOM" id="CLU_066330_1_1_1"/>
<evidence type="ECO:0000256" key="10">
    <source>
        <dbReference type="SAM" id="Coils"/>
    </source>
</evidence>
<dbReference type="PANTHER" id="PTHR13462:SF31">
    <property type="entry name" value="CALCIUM UNIPORTER PROTEIN 1, MITOCHONDRIAL"/>
    <property type="match status" value="1"/>
</dbReference>
<organism evidence="13 14">
    <name type="scientific">Amborella trichopoda</name>
    <dbReference type="NCBI Taxonomy" id="13333"/>
    <lineage>
        <taxon>Eukaryota</taxon>
        <taxon>Viridiplantae</taxon>
        <taxon>Streptophyta</taxon>
        <taxon>Embryophyta</taxon>
        <taxon>Tracheophyta</taxon>
        <taxon>Spermatophyta</taxon>
        <taxon>Magnoliopsida</taxon>
        <taxon>Amborellales</taxon>
        <taxon>Amborellaceae</taxon>
        <taxon>Amborella</taxon>
    </lineage>
</organism>
<feature type="coiled-coil region" evidence="10">
    <location>
        <begin position="115"/>
        <end position="142"/>
    </location>
</feature>
<evidence type="ECO:0000259" key="12">
    <source>
        <dbReference type="Pfam" id="PF04678"/>
    </source>
</evidence>
<feature type="transmembrane region" description="Helical" evidence="11">
    <location>
        <begin position="170"/>
        <end position="190"/>
    </location>
</feature>
<dbReference type="PANTHER" id="PTHR13462">
    <property type="entry name" value="CALCIUM UNIPORTER PROTEIN, MITOCHONDRIAL"/>
    <property type="match status" value="1"/>
</dbReference>
<proteinExistence type="inferred from homology"/>
<keyword evidence="7 11" id="KW-1133">Transmembrane helix</keyword>
<keyword evidence="3" id="KW-0813">Transport</keyword>
<dbReference type="GO" id="GO:0015292">
    <property type="term" value="F:uniporter activity"/>
    <property type="evidence" value="ECO:0000318"/>
    <property type="project" value="GO_Central"/>
</dbReference>
<name>W1PTN2_AMBTC</name>
<reference evidence="14" key="1">
    <citation type="journal article" date="2013" name="Science">
        <title>The Amborella genome and the evolution of flowering plants.</title>
        <authorList>
            <consortium name="Amborella Genome Project"/>
        </authorList>
    </citation>
    <scope>NUCLEOTIDE SEQUENCE [LARGE SCALE GENOMIC DNA]</scope>
</reference>
<evidence type="ECO:0000256" key="2">
    <source>
        <dbReference type="ARBA" id="ARBA00005653"/>
    </source>
</evidence>
<dbReference type="AlphaFoldDB" id="W1PTN2"/>
<evidence type="ECO:0000256" key="7">
    <source>
        <dbReference type="ARBA" id="ARBA00022989"/>
    </source>
</evidence>
<dbReference type="GO" id="GO:1990246">
    <property type="term" value="C:uniplex complex"/>
    <property type="evidence" value="ECO:0000318"/>
    <property type="project" value="GO_Central"/>
</dbReference>
<feature type="domain" description="Calcium uniporter protein C-terminal" evidence="12">
    <location>
        <begin position="76"/>
        <end position="228"/>
    </location>
</feature>
<keyword evidence="8" id="KW-0406">Ion transport</keyword>
<dbReference type="GO" id="GO:0051560">
    <property type="term" value="P:mitochondrial calcium ion homeostasis"/>
    <property type="evidence" value="ECO:0000318"/>
    <property type="project" value="GO_Central"/>
</dbReference>
<evidence type="ECO:0000256" key="11">
    <source>
        <dbReference type="SAM" id="Phobius"/>
    </source>
</evidence>
<gene>
    <name evidence="13" type="ORF">AMTR_s00022p00029230</name>
</gene>
<keyword evidence="14" id="KW-1185">Reference proteome</keyword>
<keyword evidence="5 11" id="KW-0812">Transmembrane</keyword>
<keyword evidence="10" id="KW-0175">Coiled coil</keyword>
<comment type="subcellular location">
    <subcellularLocation>
        <location evidence="1">Membrane</location>
        <topology evidence="1">Multi-pass membrane protein</topology>
    </subcellularLocation>
</comment>
<evidence type="ECO:0000256" key="9">
    <source>
        <dbReference type="ARBA" id="ARBA00023136"/>
    </source>
</evidence>
<evidence type="ECO:0000256" key="3">
    <source>
        <dbReference type="ARBA" id="ARBA00022448"/>
    </source>
</evidence>
<keyword evidence="9 11" id="KW-0472">Membrane</keyword>
<evidence type="ECO:0000313" key="13">
    <source>
        <dbReference type="EMBL" id="ERN11413.1"/>
    </source>
</evidence>
<keyword evidence="4" id="KW-0109">Calcium transport</keyword>
<dbReference type="Gramene" id="ERN11413">
    <property type="protein sequence ID" value="ERN11413"/>
    <property type="gene ID" value="AMTR_s00022p00029230"/>
</dbReference>
<evidence type="ECO:0000256" key="6">
    <source>
        <dbReference type="ARBA" id="ARBA00022837"/>
    </source>
</evidence>